<dbReference type="CDD" id="cd00347">
    <property type="entry name" value="Flavin_utilizing_monoxygenases"/>
    <property type="match status" value="1"/>
</dbReference>
<dbReference type="Proteomes" id="UP000320231">
    <property type="component" value="Chromosome"/>
</dbReference>
<dbReference type="GO" id="GO:0016705">
    <property type="term" value="F:oxidoreductase activity, acting on paired donors, with incorporation or reduction of molecular oxygen"/>
    <property type="evidence" value="ECO:0007669"/>
    <property type="project" value="InterPro"/>
</dbReference>
<name>A0A455U6J3_9GAMM</name>
<accession>A0A455U6J3</accession>
<dbReference type="GO" id="GO:0005829">
    <property type="term" value="C:cytosol"/>
    <property type="evidence" value="ECO:0007669"/>
    <property type="project" value="TreeGrafter"/>
</dbReference>
<dbReference type="SUPFAM" id="SSF51679">
    <property type="entry name" value="Bacterial luciferase-like"/>
    <property type="match status" value="1"/>
</dbReference>
<sequence>MRSYLADETPHQRVKAVPGQGTHVPIWLLGSSGYSAQLAAKLGLPFAFAAQFAPGIYLRLCVYTAIISVPQNIWISPMPWWACQ</sequence>
<evidence type="ECO:0000313" key="2">
    <source>
        <dbReference type="Proteomes" id="UP000320231"/>
    </source>
</evidence>
<dbReference type="Gene3D" id="3.20.20.30">
    <property type="entry name" value="Luciferase-like domain"/>
    <property type="match status" value="1"/>
</dbReference>
<dbReference type="AlphaFoldDB" id="A0A455U6J3"/>
<dbReference type="InterPro" id="IPR036661">
    <property type="entry name" value="Luciferase-like_sf"/>
</dbReference>
<organism evidence="1 2">
    <name type="scientific">Vreelandella sulfidaeris</name>
    <dbReference type="NCBI Taxonomy" id="115553"/>
    <lineage>
        <taxon>Bacteria</taxon>
        <taxon>Pseudomonadati</taxon>
        <taxon>Pseudomonadota</taxon>
        <taxon>Gammaproteobacteria</taxon>
        <taxon>Oceanospirillales</taxon>
        <taxon>Halomonadaceae</taxon>
        <taxon>Vreelandella</taxon>
    </lineage>
</organism>
<protein>
    <recommendedName>
        <fullName evidence="3">Luciferase-like domain-containing protein</fullName>
    </recommendedName>
</protein>
<evidence type="ECO:0008006" key="3">
    <source>
        <dbReference type="Google" id="ProtNLM"/>
    </source>
</evidence>
<dbReference type="PANTHER" id="PTHR30137">
    <property type="entry name" value="LUCIFERASE-LIKE MONOOXYGENASE"/>
    <property type="match status" value="1"/>
</dbReference>
<dbReference type="PANTHER" id="PTHR30137:SF6">
    <property type="entry name" value="LUCIFERASE-LIKE MONOOXYGENASE"/>
    <property type="match status" value="1"/>
</dbReference>
<proteinExistence type="predicted"/>
<dbReference type="KEGG" id="hsr:HSBAA_13970"/>
<dbReference type="InterPro" id="IPR050766">
    <property type="entry name" value="Bact_Lucif_Oxidored"/>
</dbReference>
<gene>
    <name evidence="1" type="ORF">HSBAA_13970</name>
</gene>
<dbReference type="EMBL" id="AP019514">
    <property type="protein sequence ID" value="BBI60091.1"/>
    <property type="molecule type" value="Genomic_DNA"/>
</dbReference>
<evidence type="ECO:0000313" key="1">
    <source>
        <dbReference type="EMBL" id="BBI60091.1"/>
    </source>
</evidence>
<reference evidence="1 2" key="1">
    <citation type="journal article" date="2019" name="Microbiol. Resour. Announc.">
        <title>Complete Genome Sequence of Halomonas sulfidaeris Strain Esulfide1 Isolated from a Metal Sulfide Rock at a Depth of 2,200 Meters, Obtained Using Nanopore Sequencing.</title>
        <authorList>
            <person name="Saito M."/>
            <person name="Nishigata A."/>
            <person name="Galipon J."/>
            <person name="Arakawa K."/>
        </authorList>
    </citation>
    <scope>NUCLEOTIDE SEQUENCE [LARGE SCALE GENOMIC DNA]</scope>
    <source>
        <strain evidence="1 2">ATCC BAA-803</strain>
    </source>
</reference>